<feature type="compositionally biased region" description="Polar residues" evidence="1">
    <location>
        <begin position="220"/>
        <end position="231"/>
    </location>
</feature>
<protein>
    <recommendedName>
        <fullName evidence="4">Mid2 domain-containing protein</fullName>
    </recommendedName>
</protein>
<dbReference type="AlphaFoldDB" id="A0A8H7XQ87"/>
<accession>A0A8H7XQ87</accession>
<evidence type="ECO:0000256" key="1">
    <source>
        <dbReference type="SAM" id="MobiDB-lite"/>
    </source>
</evidence>
<proteinExistence type="predicted"/>
<organism evidence="3">
    <name type="scientific">Psilocybe cubensis</name>
    <name type="common">Psychedelic mushroom</name>
    <name type="synonym">Stropharia cubensis</name>
    <dbReference type="NCBI Taxonomy" id="181762"/>
    <lineage>
        <taxon>Eukaryota</taxon>
        <taxon>Fungi</taxon>
        <taxon>Dikarya</taxon>
        <taxon>Basidiomycota</taxon>
        <taxon>Agaricomycotina</taxon>
        <taxon>Agaricomycetes</taxon>
        <taxon>Agaricomycetidae</taxon>
        <taxon>Agaricales</taxon>
        <taxon>Agaricineae</taxon>
        <taxon>Strophariaceae</taxon>
        <taxon>Psilocybe</taxon>
    </lineage>
</organism>
<evidence type="ECO:0008006" key="4">
    <source>
        <dbReference type="Google" id="ProtNLM"/>
    </source>
</evidence>
<keyword evidence="2" id="KW-0472">Membrane</keyword>
<feature type="transmembrane region" description="Helical" evidence="2">
    <location>
        <begin position="117"/>
        <end position="139"/>
    </location>
</feature>
<comment type="caution">
    <text evidence="3">The sequence shown here is derived from an EMBL/GenBank/DDBJ whole genome shotgun (WGS) entry which is preliminary data.</text>
</comment>
<gene>
    <name evidence="3" type="ORF">JR316_009731</name>
</gene>
<feature type="compositionally biased region" description="Low complexity" evidence="1">
    <location>
        <begin position="269"/>
        <end position="291"/>
    </location>
</feature>
<dbReference type="EMBL" id="JAFIQS010000010">
    <property type="protein sequence ID" value="KAG5165037.1"/>
    <property type="molecule type" value="Genomic_DNA"/>
</dbReference>
<evidence type="ECO:0000313" key="3">
    <source>
        <dbReference type="EMBL" id="KAG5165037.1"/>
    </source>
</evidence>
<reference evidence="3" key="1">
    <citation type="submission" date="2021-02" db="EMBL/GenBank/DDBJ databases">
        <title>Psilocybe cubensis genome.</title>
        <authorList>
            <person name="Mckernan K.J."/>
            <person name="Crawford S."/>
            <person name="Trippe A."/>
            <person name="Kane L.T."/>
            <person name="Mclaughlin S."/>
        </authorList>
    </citation>
    <scope>NUCLEOTIDE SEQUENCE [LARGE SCALE GENOMIC DNA]</scope>
    <source>
        <strain evidence="3">MGC-MH-2018</strain>
    </source>
</reference>
<name>A0A8H7XQ87_PSICU</name>
<feature type="region of interest" description="Disordered" evidence="1">
    <location>
        <begin position="208"/>
        <end position="245"/>
    </location>
</feature>
<evidence type="ECO:0000256" key="2">
    <source>
        <dbReference type="SAM" id="Phobius"/>
    </source>
</evidence>
<feature type="region of interest" description="Disordered" evidence="1">
    <location>
        <begin position="257"/>
        <end position="340"/>
    </location>
</feature>
<sequence>MIPILTDIEDPFSPPCATRLVSPQRSKQGAITSGAGLLVVVETSPGVTTATSTRITRPSDGVVISSGTPIPFSTTSFSPNVSFSSGTTTFSSASSSSEGPRITDVLPSGTSHQRLPLGAIAGIVIALFILLAGIVIFICRRRRAYRRDQAALGWRTSISSYQYQDESTSRFHDVFRRFTIAVPQRRPTESFNEDTAILSPPPMLEYARSEKSSRSAASSLPHSLQTHSSNPGHRHSVSVGSTHSTGTARSLLIDIHESPFKDPSPKSAPPFSSSTSFTLSNPPIPTIQISPSPSPKNLFVPSYRPITVDLPPIPPLPSSPPPMPPRNPFRDINPFEDPPG</sequence>
<keyword evidence="2" id="KW-0812">Transmembrane</keyword>
<keyword evidence="2" id="KW-1133">Transmembrane helix</keyword>
<feature type="compositionally biased region" description="Pro residues" evidence="1">
    <location>
        <begin position="311"/>
        <end position="327"/>
    </location>
</feature>